<evidence type="ECO:0000256" key="9">
    <source>
        <dbReference type="ARBA" id="ARBA00049535"/>
    </source>
</evidence>
<evidence type="ECO:0000256" key="3">
    <source>
        <dbReference type="ARBA" id="ARBA00022723"/>
    </source>
</evidence>
<evidence type="ECO:0000256" key="5">
    <source>
        <dbReference type="ARBA" id="ARBA00022741"/>
    </source>
</evidence>
<evidence type="ECO:0000256" key="4">
    <source>
        <dbReference type="ARBA" id="ARBA00022727"/>
    </source>
</evidence>
<evidence type="ECO:0000313" key="10">
    <source>
        <dbReference type="EMBL" id="HDI82364.1"/>
    </source>
</evidence>
<dbReference type="PANTHER" id="PTHR10210:SF41">
    <property type="entry name" value="RIBOSE-PHOSPHATE PYROPHOSPHOKINASE 1, CHLOROPLASTIC"/>
    <property type="match status" value="1"/>
</dbReference>
<dbReference type="GO" id="GO:0016301">
    <property type="term" value="F:kinase activity"/>
    <property type="evidence" value="ECO:0007669"/>
    <property type="project" value="UniProtKB-KW"/>
</dbReference>
<dbReference type="GO" id="GO:0004749">
    <property type="term" value="F:ribose phosphate diphosphokinase activity"/>
    <property type="evidence" value="ECO:0007669"/>
    <property type="project" value="UniProtKB-EC"/>
</dbReference>
<comment type="catalytic activity">
    <reaction evidence="9">
        <text>D-ribose 5-phosphate + ATP = 5-phospho-alpha-D-ribose 1-diphosphate + AMP + H(+)</text>
        <dbReference type="Rhea" id="RHEA:15609"/>
        <dbReference type="ChEBI" id="CHEBI:15378"/>
        <dbReference type="ChEBI" id="CHEBI:30616"/>
        <dbReference type="ChEBI" id="CHEBI:58017"/>
        <dbReference type="ChEBI" id="CHEBI:78346"/>
        <dbReference type="ChEBI" id="CHEBI:456215"/>
        <dbReference type="EC" id="2.7.6.1"/>
    </reaction>
</comment>
<dbReference type="CDD" id="cd06223">
    <property type="entry name" value="PRTases_typeI"/>
    <property type="match status" value="1"/>
</dbReference>
<dbReference type="InterPro" id="IPR029057">
    <property type="entry name" value="PRTase-like"/>
</dbReference>
<accession>A0A7C0ZK06</accession>
<keyword evidence="6" id="KW-0418">Kinase</keyword>
<dbReference type="AlphaFoldDB" id="A0A7C0ZK06"/>
<keyword evidence="3" id="KW-0479">Metal-binding</keyword>
<dbReference type="GO" id="GO:0005524">
    <property type="term" value="F:ATP binding"/>
    <property type="evidence" value="ECO:0007669"/>
    <property type="project" value="UniProtKB-KW"/>
</dbReference>
<reference evidence="10" key="1">
    <citation type="journal article" date="2020" name="mSystems">
        <title>Genome- and Community-Level Interaction Insights into Carbon Utilization and Element Cycling Functions of Hydrothermarchaeota in Hydrothermal Sediment.</title>
        <authorList>
            <person name="Zhou Z."/>
            <person name="Liu Y."/>
            <person name="Xu W."/>
            <person name="Pan J."/>
            <person name="Luo Z.H."/>
            <person name="Li M."/>
        </authorList>
    </citation>
    <scope>NUCLEOTIDE SEQUENCE [LARGE SCALE GENOMIC DNA]</scope>
    <source>
        <strain evidence="10">HyVt-102</strain>
    </source>
</reference>
<dbReference type="Gene3D" id="3.40.50.2020">
    <property type="match status" value="1"/>
</dbReference>
<keyword evidence="7" id="KW-0067">ATP-binding</keyword>
<dbReference type="InterPro" id="IPR000836">
    <property type="entry name" value="PRTase_dom"/>
</dbReference>
<evidence type="ECO:0000256" key="2">
    <source>
        <dbReference type="ARBA" id="ARBA00022679"/>
    </source>
</evidence>
<dbReference type="EMBL" id="DQWE01000051">
    <property type="protein sequence ID" value="HDI82364.1"/>
    <property type="molecule type" value="Genomic_DNA"/>
</dbReference>
<evidence type="ECO:0000256" key="8">
    <source>
        <dbReference type="ARBA" id="ARBA00022842"/>
    </source>
</evidence>
<keyword evidence="4" id="KW-0545">Nucleotide biosynthesis</keyword>
<dbReference type="GO" id="GO:0006015">
    <property type="term" value="P:5-phosphoribose 1-diphosphate biosynthetic process"/>
    <property type="evidence" value="ECO:0007669"/>
    <property type="project" value="TreeGrafter"/>
</dbReference>
<dbReference type="Proteomes" id="UP000885847">
    <property type="component" value="Unassembled WGS sequence"/>
</dbReference>
<sequence>GYFNIPVDHLYAAPVIIEHIKRQDFYNVDNLVIVSPDPGRAKKARAIAKRINNVPIAIIDKRRPAPNMAEVMNVVGEVEGKVAILVDDIVDTAGTLVGAAEAIMKKGAIRVFAYVTHPVLSSNACERIKDSPIEKLVVTDSIPLRDNCSADIEVVSVAELLGEAILRIHEERSVSTLFV</sequence>
<dbReference type="PANTHER" id="PTHR10210">
    <property type="entry name" value="RIBOSE-PHOSPHATE DIPHOSPHOKINASE FAMILY MEMBER"/>
    <property type="match status" value="1"/>
</dbReference>
<dbReference type="NCBIfam" id="TIGR01251">
    <property type="entry name" value="ribP_PPkin"/>
    <property type="match status" value="1"/>
</dbReference>
<dbReference type="GO" id="GO:0005737">
    <property type="term" value="C:cytoplasm"/>
    <property type="evidence" value="ECO:0007669"/>
    <property type="project" value="TreeGrafter"/>
</dbReference>
<dbReference type="InterPro" id="IPR005946">
    <property type="entry name" value="Rib-P_diPkinase"/>
</dbReference>
<dbReference type="FunFam" id="3.40.50.2020:FF:000002">
    <property type="entry name" value="Ribose-phosphate pyrophosphokinase"/>
    <property type="match status" value="1"/>
</dbReference>
<keyword evidence="5" id="KW-0547">Nucleotide-binding</keyword>
<keyword evidence="8" id="KW-0460">Magnesium</keyword>
<protein>
    <recommendedName>
        <fullName evidence="1">ribose-phosphate diphosphokinase</fullName>
        <ecNumber evidence="1">2.7.6.1</ecNumber>
    </recommendedName>
</protein>
<dbReference type="SUPFAM" id="SSF53271">
    <property type="entry name" value="PRTase-like"/>
    <property type="match status" value="1"/>
</dbReference>
<gene>
    <name evidence="10" type="primary">prs</name>
    <name evidence="10" type="ORF">ENF18_01060</name>
</gene>
<comment type="caution">
    <text evidence="10">The sequence shown here is derived from an EMBL/GenBank/DDBJ whole genome shotgun (WGS) entry which is preliminary data.</text>
</comment>
<feature type="non-terminal residue" evidence="10">
    <location>
        <position position="1"/>
    </location>
</feature>
<evidence type="ECO:0000256" key="1">
    <source>
        <dbReference type="ARBA" id="ARBA00013247"/>
    </source>
</evidence>
<dbReference type="EC" id="2.7.6.1" evidence="1"/>
<evidence type="ECO:0000256" key="6">
    <source>
        <dbReference type="ARBA" id="ARBA00022777"/>
    </source>
</evidence>
<organism evidence="10">
    <name type="scientific">candidate division WOR-3 bacterium</name>
    <dbReference type="NCBI Taxonomy" id="2052148"/>
    <lineage>
        <taxon>Bacteria</taxon>
        <taxon>Bacteria division WOR-3</taxon>
    </lineage>
</organism>
<evidence type="ECO:0000256" key="7">
    <source>
        <dbReference type="ARBA" id="ARBA00022840"/>
    </source>
</evidence>
<dbReference type="GO" id="GO:0002189">
    <property type="term" value="C:ribose phosphate diphosphokinase complex"/>
    <property type="evidence" value="ECO:0007669"/>
    <property type="project" value="TreeGrafter"/>
</dbReference>
<dbReference type="Pfam" id="PF14572">
    <property type="entry name" value="Pribosyl_synth"/>
    <property type="match status" value="1"/>
</dbReference>
<dbReference type="GO" id="GO:0000287">
    <property type="term" value="F:magnesium ion binding"/>
    <property type="evidence" value="ECO:0007669"/>
    <property type="project" value="InterPro"/>
</dbReference>
<proteinExistence type="predicted"/>
<keyword evidence="2 10" id="KW-0808">Transferase</keyword>
<dbReference type="GO" id="GO:0006164">
    <property type="term" value="P:purine nucleotide biosynthetic process"/>
    <property type="evidence" value="ECO:0007669"/>
    <property type="project" value="TreeGrafter"/>
</dbReference>
<name>A0A7C0ZK06_UNCW3</name>